<dbReference type="EMBL" id="LODL01000035">
    <property type="protein sequence ID" value="KXB29919.1"/>
    <property type="molecule type" value="Genomic_DNA"/>
</dbReference>
<keyword evidence="2" id="KW-0813">Transport</keyword>
<comment type="similarity">
    <text evidence="1">Belongs to the ABC transporter superfamily.</text>
</comment>
<dbReference type="InterPro" id="IPR003439">
    <property type="entry name" value="ABC_transporter-like_ATP-bd"/>
</dbReference>
<dbReference type="GO" id="GO:0015807">
    <property type="term" value="P:L-amino acid transport"/>
    <property type="evidence" value="ECO:0007669"/>
    <property type="project" value="TreeGrafter"/>
</dbReference>
<dbReference type="PANTHER" id="PTHR43820">
    <property type="entry name" value="HIGH-AFFINITY BRANCHED-CHAIN AMINO ACID TRANSPORT ATP-BINDING PROTEIN LIVF"/>
    <property type="match status" value="1"/>
</dbReference>
<dbReference type="InterPro" id="IPR027417">
    <property type="entry name" value="P-loop_NTPase"/>
</dbReference>
<proteinExistence type="inferred from homology"/>
<dbReference type="SMART" id="SM00382">
    <property type="entry name" value="AAA"/>
    <property type="match status" value="1"/>
</dbReference>
<accession>A0A133XG86</accession>
<dbReference type="GO" id="GO:0015658">
    <property type="term" value="F:branched-chain amino acid transmembrane transporter activity"/>
    <property type="evidence" value="ECO:0007669"/>
    <property type="project" value="TreeGrafter"/>
</dbReference>
<dbReference type="GO" id="GO:0005524">
    <property type="term" value="F:ATP binding"/>
    <property type="evidence" value="ECO:0007669"/>
    <property type="project" value="UniProtKB-KW"/>
</dbReference>
<feature type="domain" description="ABC transporter" evidence="7">
    <location>
        <begin position="2"/>
        <end position="233"/>
    </location>
</feature>
<dbReference type="Pfam" id="PF00005">
    <property type="entry name" value="ABC_tran"/>
    <property type="match status" value="1"/>
</dbReference>
<dbReference type="InterPro" id="IPR003593">
    <property type="entry name" value="AAA+_ATPase"/>
</dbReference>
<evidence type="ECO:0000256" key="1">
    <source>
        <dbReference type="ARBA" id="ARBA00005417"/>
    </source>
</evidence>
<evidence type="ECO:0000313" key="9">
    <source>
        <dbReference type="Proteomes" id="UP000070186"/>
    </source>
</evidence>
<evidence type="ECO:0000256" key="4">
    <source>
        <dbReference type="ARBA" id="ARBA00022741"/>
    </source>
</evidence>
<dbReference type="Proteomes" id="UP000070186">
    <property type="component" value="Unassembled WGS sequence"/>
</dbReference>
<dbReference type="GO" id="GO:0016887">
    <property type="term" value="F:ATP hydrolysis activity"/>
    <property type="evidence" value="ECO:0007669"/>
    <property type="project" value="InterPro"/>
</dbReference>
<gene>
    <name evidence="8" type="ORF">AT959_17580</name>
</gene>
<name>A0A133XG86_9RHOO</name>
<keyword evidence="3" id="KW-0472">Membrane</keyword>
<evidence type="ECO:0000256" key="2">
    <source>
        <dbReference type="ARBA" id="ARBA00022448"/>
    </source>
</evidence>
<protein>
    <submittedName>
        <fullName evidence="8">ABC transporter ATP-binding protein</fullName>
    </submittedName>
</protein>
<dbReference type="InterPro" id="IPR017871">
    <property type="entry name" value="ABC_transporter-like_CS"/>
</dbReference>
<evidence type="ECO:0000313" key="8">
    <source>
        <dbReference type="EMBL" id="KXB29919.1"/>
    </source>
</evidence>
<dbReference type="AlphaFoldDB" id="A0A133XG86"/>
<dbReference type="InterPro" id="IPR052156">
    <property type="entry name" value="BCAA_Transport_ATP-bd_LivF"/>
</dbReference>
<keyword evidence="4" id="KW-0547">Nucleotide-binding</keyword>
<sequence length="233" mass="25586">MLEVSGLEVAYGTSQVLFGLDLAMHEGEAATLLGRNGMGKTTTLRAICGLQPVKGGTIRFAGERIDGWRPDRIGRAGIALVPEGRQCFPNLTVDEHLVAFFANRRGVAEAWTPARVYELFPRLSERCRNLGNQLSGGEQQMLAIGRALVTNPRLLILDEASEGLAPLVREEIWACLRRLRAAGQSILVIDKYVEKLIGLADHHTIIERGQVVWHGSSAVLDADHGVWQRYLGL</sequence>
<dbReference type="PROSITE" id="PS00211">
    <property type="entry name" value="ABC_TRANSPORTER_1"/>
    <property type="match status" value="1"/>
</dbReference>
<dbReference type="PANTHER" id="PTHR43820:SF2">
    <property type="entry name" value="ABC TRANSPORTER ATP-BINDING PROTEIN"/>
    <property type="match status" value="1"/>
</dbReference>
<evidence type="ECO:0000259" key="7">
    <source>
        <dbReference type="PROSITE" id="PS50893"/>
    </source>
</evidence>
<reference evidence="8 9" key="1">
    <citation type="submission" date="2015-12" db="EMBL/GenBank/DDBJ databases">
        <title>Nitrous oxide reduction kinetics distinguish bacteria harboring typical versus atypical NosZ.</title>
        <authorList>
            <person name="Yoon S."/>
            <person name="Nissen S."/>
            <person name="Park D."/>
            <person name="Sanford R.A."/>
            <person name="Loeffler F.E."/>
        </authorList>
    </citation>
    <scope>NUCLEOTIDE SEQUENCE [LARGE SCALE GENOMIC DNA]</scope>
    <source>
        <strain evidence="8 9">ATCC BAA-841</strain>
    </source>
</reference>
<keyword evidence="5 8" id="KW-0067">ATP-binding</keyword>
<evidence type="ECO:0000256" key="3">
    <source>
        <dbReference type="ARBA" id="ARBA00022475"/>
    </source>
</evidence>
<keyword evidence="6" id="KW-0029">Amino-acid transport</keyword>
<organism evidence="8 9">
    <name type="scientific">Dechloromonas denitrificans</name>
    <dbReference type="NCBI Taxonomy" id="281362"/>
    <lineage>
        <taxon>Bacteria</taxon>
        <taxon>Pseudomonadati</taxon>
        <taxon>Pseudomonadota</taxon>
        <taxon>Betaproteobacteria</taxon>
        <taxon>Rhodocyclales</taxon>
        <taxon>Azonexaceae</taxon>
        <taxon>Dechloromonas</taxon>
    </lineage>
</organism>
<dbReference type="CDD" id="cd03224">
    <property type="entry name" value="ABC_TM1139_LivF_branched"/>
    <property type="match status" value="1"/>
</dbReference>
<dbReference type="SUPFAM" id="SSF52540">
    <property type="entry name" value="P-loop containing nucleoside triphosphate hydrolases"/>
    <property type="match status" value="1"/>
</dbReference>
<evidence type="ECO:0000256" key="6">
    <source>
        <dbReference type="ARBA" id="ARBA00022970"/>
    </source>
</evidence>
<keyword evidence="3" id="KW-1003">Cell membrane</keyword>
<evidence type="ECO:0000256" key="5">
    <source>
        <dbReference type="ARBA" id="ARBA00022840"/>
    </source>
</evidence>
<dbReference type="Gene3D" id="3.40.50.300">
    <property type="entry name" value="P-loop containing nucleotide triphosphate hydrolases"/>
    <property type="match status" value="1"/>
</dbReference>
<dbReference type="PROSITE" id="PS50893">
    <property type="entry name" value="ABC_TRANSPORTER_2"/>
    <property type="match status" value="1"/>
</dbReference>
<dbReference type="STRING" id="281362.AT959_17580"/>
<comment type="caution">
    <text evidence="8">The sequence shown here is derived from an EMBL/GenBank/DDBJ whole genome shotgun (WGS) entry which is preliminary data.</text>
</comment>
<keyword evidence="9" id="KW-1185">Reference proteome</keyword>